<comment type="caution">
    <text evidence="1">The sequence shown here is derived from an EMBL/GenBank/DDBJ whole genome shotgun (WGS) entry which is preliminary data.</text>
</comment>
<sequence>MGACSEGCIGKQVGRWVKEMVKEVGEGGGWRMN</sequence>
<proteinExistence type="predicted"/>
<dbReference type="AlphaFoldDB" id="A0A840NWI4"/>
<accession>A0A840NWI4</accession>
<reference evidence="1 2" key="1">
    <citation type="submission" date="2020-08" db="EMBL/GenBank/DDBJ databases">
        <title>Genomic Encyclopedia of Type Strains, Phase IV (KMG-IV): sequencing the most valuable type-strain genomes for metagenomic binning, comparative biology and taxonomic classification.</title>
        <authorList>
            <person name="Goeker M."/>
        </authorList>
    </citation>
    <scope>NUCLEOTIDE SEQUENCE [LARGE SCALE GENOMIC DNA]</scope>
    <source>
        <strain evidence="1 2">DSM 28538</strain>
    </source>
</reference>
<name>A0A840NWI4_9HYPH</name>
<evidence type="ECO:0000313" key="2">
    <source>
        <dbReference type="Proteomes" id="UP000561417"/>
    </source>
</evidence>
<gene>
    <name evidence="1" type="ORF">HNQ69_001443</name>
</gene>
<dbReference type="Proteomes" id="UP000561417">
    <property type="component" value="Unassembled WGS sequence"/>
</dbReference>
<protein>
    <submittedName>
        <fullName evidence="1">Uncharacterized protein</fullName>
    </submittedName>
</protein>
<dbReference type="EMBL" id="JACHIM010000008">
    <property type="protein sequence ID" value="MBB5074305.1"/>
    <property type="molecule type" value="Genomic_DNA"/>
</dbReference>
<keyword evidence="2" id="KW-1185">Reference proteome</keyword>
<organism evidence="1 2">
    <name type="scientific">Bartonella callosciuri</name>
    <dbReference type="NCBI Taxonomy" id="686223"/>
    <lineage>
        <taxon>Bacteria</taxon>
        <taxon>Pseudomonadati</taxon>
        <taxon>Pseudomonadota</taxon>
        <taxon>Alphaproteobacteria</taxon>
        <taxon>Hyphomicrobiales</taxon>
        <taxon>Bartonellaceae</taxon>
        <taxon>Bartonella</taxon>
    </lineage>
</organism>
<evidence type="ECO:0000313" key="1">
    <source>
        <dbReference type="EMBL" id="MBB5074305.1"/>
    </source>
</evidence>